<name>A0A453ESN9_AEGTS</name>
<keyword evidence="2" id="KW-1185">Reference proteome</keyword>
<dbReference type="EnsemblPlants" id="AET3Gv20442400.12">
    <property type="protein sequence ID" value="AET3Gv20442400.12"/>
    <property type="gene ID" value="AET3Gv20442400"/>
</dbReference>
<evidence type="ECO:0000313" key="2">
    <source>
        <dbReference type="Proteomes" id="UP000015105"/>
    </source>
</evidence>
<organism evidence="1 2">
    <name type="scientific">Aegilops tauschii subsp. strangulata</name>
    <name type="common">Goatgrass</name>
    <dbReference type="NCBI Taxonomy" id="200361"/>
    <lineage>
        <taxon>Eukaryota</taxon>
        <taxon>Viridiplantae</taxon>
        <taxon>Streptophyta</taxon>
        <taxon>Embryophyta</taxon>
        <taxon>Tracheophyta</taxon>
        <taxon>Spermatophyta</taxon>
        <taxon>Magnoliopsida</taxon>
        <taxon>Liliopsida</taxon>
        <taxon>Poales</taxon>
        <taxon>Poaceae</taxon>
        <taxon>BOP clade</taxon>
        <taxon>Pooideae</taxon>
        <taxon>Triticodae</taxon>
        <taxon>Triticeae</taxon>
        <taxon>Triticinae</taxon>
        <taxon>Aegilops</taxon>
    </lineage>
</organism>
<reference evidence="1" key="4">
    <citation type="submission" date="2019-03" db="UniProtKB">
        <authorList>
            <consortium name="EnsemblPlants"/>
        </authorList>
    </citation>
    <scope>IDENTIFICATION</scope>
</reference>
<dbReference type="AlphaFoldDB" id="A0A453ESN9"/>
<evidence type="ECO:0000313" key="1">
    <source>
        <dbReference type="EnsemblPlants" id="AET3Gv20442400.12"/>
    </source>
</evidence>
<reference evidence="2" key="2">
    <citation type="journal article" date="2017" name="Nat. Plants">
        <title>The Aegilops tauschii genome reveals multiple impacts of transposons.</title>
        <authorList>
            <person name="Zhao G."/>
            <person name="Zou C."/>
            <person name="Li K."/>
            <person name="Wang K."/>
            <person name="Li T."/>
            <person name="Gao L."/>
            <person name="Zhang X."/>
            <person name="Wang H."/>
            <person name="Yang Z."/>
            <person name="Liu X."/>
            <person name="Jiang W."/>
            <person name="Mao L."/>
            <person name="Kong X."/>
            <person name="Jiao Y."/>
            <person name="Jia J."/>
        </authorList>
    </citation>
    <scope>NUCLEOTIDE SEQUENCE [LARGE SCALE GENOMIC DNA]</scope>
    <source>
        <strain evidence="2">cv. AL8/78</strain>
    </source>
</reference>
<dbReference type="Gramene" id="AET3Gv20442400.12">
    <property type="protein sequence ID" value="AET3Gv20442400.12"/>
    <property type="gene ID" value="AET3Gv20442400"/>
</dbReference>
<protein>
    <submittedName>
        <fullName evidence="1">Uncharacterized protein</fullName>
    </submittedName>
</protein>
<dbReference type="Proteomes" id="UP000015105">
    <property type="component" value="Chromosome 3D"/>
</dbReference>
<proteinExistence type="predicted"/>
<reference evidence="2" key="1">
    <citation type="journal article" date="2014" name="Science">
        <title>Ancient hybridizations among the ancestral genomes of bread wheat.</title>
        <authorList>
            <consortium name="International Wheat Genome Sequencing Consortium,"/>
            <person name="Marcussen T."/>
            <person name="Sandve S.R."/>
            <person name="Heier L."/>
            <person name="Spannagl M."/>
            <person name="Pfeifer M."/>
            <person name="Jakobsen K.S."/>
            <person name="Wulff B.B."/>
            <person name="Steuernagel B."/>
            <person name="Mayer K.F."/>
            <person name="Olsen O.A."/>
        </authorList>
    </citation>
    <scope>NUCLEOTIDE SEQUENCE [LARGE SCALE GENOMIC DNA]</scope>
    <source>
        <strain evidence="2">cv. AL8/78</strain>
    </source>
</reference>
<reference evidence="1" key="5">
    <citation type="journal article" date="2021" name="G3 (Bethesda)">
        <title>Aegilops tauschii genome assembly Aet v5.0 features greater sequence contiguity and improved annotation.</title>
        <authorList>
            <person name="Wang L."/>
            <person name="Zhu T."/>
            <person name="Rodriguez J.C."/>
            <person name="Deal K.R."/>
            <person name="Dubcovsky J."/>
            <person name="McGuire P.E."/>
            <person name="Lux T."/>
            <person name="Spannagl M."/>
            <person name="Mayer K.F.X."/>
            <person name="Baldrich P."/>
            <person name="Meyers B.C."/>
            <person name="Huo N."/>
            <person name="Gu Y.Q."/>
            <person name="Zhou H."/>
            <person name="Devos K.M."/>
            <person name="Bennetzen J.L."/>
            <person name="Unver T."/>
            <person name="Budak H."/>
            <person name="Gulick P.J."/>
            <person name="Galiba G."/>
            <person name="Kalapos B."/>
            <person name="Nelson D.R."/>
            <person name="Li P."/>
            <person name="You F.M."/>
            <person name="Luo M.C."/>
            <person name="Dvorak J."/>
        </authorList>
    </citation>
    <scope>NUCLEOTIDE SEQUENCE [LARGE SCALE GENOMIC DNA]</scope>
    <source>
        <strain evidence="1">cv. AL8/78</strain>
    </source>
</reference>
<reference evidence="1" key="3">
    <citation type="journal article" date="2017" name="Nature">
        <title>Genome sequence of the progenitor of the wheat D genome Aegilops tauschii.</title>
        <authorList>
            <person name="Luo M.C."/>
            <person name="Gu Y.Q."/>
            <person name="Puiu D."/>
            <person name="Wang H."/>
            <person name="Twardziok S.O."/>
            <person name="Deal K.R."/>
            <person name="Huo N."/>
            <person name="Zhu T."/>
            <person name="Wang L."/>
            <person name="Wang Y."/>
            <person name="McGuire P.E."/>
            <person name="Liu S."/>
            <person name="Long H."/>
            <person name="Ramasamy R.K."/>
            <person name="Rodriguez J.C."/>
            <person name="Van S.L."/>
            <person name="Yuan L."/>
            <person name="Wang Z."/>
            <person name="Xia Z."/>
            <person name="Xiao L."/>
            <person name="Anderson O.D."/>
            <person name="Ouyang S."/>
            <person name="Liang Y."/>
            <person name="Zimin A.V."/>
            <person name="Pertea G."/>
            <person name="Qi P."/>
            <person name="Bennetzen J.L."/>
            <person name="Dai X."/>
            <person name="Dawson M.W."/>
            <person name="Muller H.G."/>
            <person name="Kugler K."/>
            <person name="Rivarola-Duarte L."/>
            <person name="Spannagl M."/>
            <person name="Mayer K.F.X."/>
            <person name="Lu F.H."/>
            <person name="Bevan M.W."/>
            <person name="Leroy P."/>
            <person name="Li P."/>
            <person name="You F.M."/>
            <person name="Sun Q."/>
            <person name="Liu Z."/>
            <person name="Lyons E."/>
            <person name="Wicker T."/>
            <person name="Salzberg S.L."/>
            <person name="Devos K.M."/>
            <person name="Dvorak J."/>
        </authorList>
    </citation>
    <scope>NUCLEOTIDE SEQUENCE [LARGE SCALE GENOMIC DNA]</scope>
    <source>
        <strain evidence="1">cv. AL8/78</strain>
    </source>
</reference>
<accession>A0A453ESN9</accession>
<sequence length="201" mass="22684">MEMTPELLYGQNVYVPTAVNSYTYGYAEVGSPMDWYNHQNSLGYDAQDVYFPVSVTAKFLQYLFFLPSNIYNMLLSQAFQTDGTQCVYYATPDNGSVHPSYSPYPMDPGYIVDGSYLPQEYVPDTDPTCQLHNSLPMKQELGNGSMVSVKPLHTPQVGAHVLLELALIVLFCEACCLAFTTSIPRSKVYFVSLRHAFDQYW</sequence>